<name>A0AAW0AVS5_9AGAR</name>
<evidence type="ECO:0000313" key="2">
    <source>
        <dbReference type="Proteomes" id="UP001362999"/>
    </source>
</evidence>
<accession>A0AAW0AVS5</accession>
<gene>
    <name evidence="1" type="ORF">R3P38DRAFT_2784578</name>
</gene>
<dbReference type="AlphaFoldDB" id="A0AAW0AVS5"/>
<evidence type="ECO:0000313" key="1">
    <source>
        <dbReference type="EMBL" id="KAK7017659.1"/>
    </source>
</evidence>
<sequence>MPTLRSVAVTEMCNKVSIKIEGKSRWNELVDRKKSKAVLRLLGIERNAPPSEEVRVGINSHFEREALEEEYSIVFLARRSEHVKRKGGREEDIIRSRFDSEIPEPLRYLARLMQPRLLNRHKEWYTPGFDLSGAAITRGYCQNMVSYLPSFAEERKNRGFQSHLLFTIRYYETVPTVRNSDNCGCWDKGSLTIGRTRKFLKGESRRAGNYNCLPFQP</sequence>
<organism evidence="1 2">
    <name type="scientific">Favolaschia claudopus</name>
    <dbReference type="NCBI Taxonomy" id="2862362"/>
    <lineage>
        <taxon>Eukaryota</taxon>
        <taxon>Fungi</taxon>
        <taxon>Dikarya</taxon>
        <taxon>Basidiomycota</taxon>
        <taxon>Agaricomycotina</taxon>
        <taxon>Agaricomycetes</taxon>
        <taxon>Agaricomycetidae</taxon>
        <taxon>Agaricales</taxon>
        <taxon>Marasmiineae</taxon>
        <taxon>Mycenaceae</taxon>
        <taxon>Favolaschia</taxon>
    </lineage>
</organism>
<keyword evidence="2" id="KW-1185">Reference proteome</keyword>
<dbReference type="EMBL" id="JAWWNJ010000047">
    <property type="protein sequence ID" value="KAK7017659.1"/>
    <property type="molecule type" value="Genomic_DNA"/>
</dbReference>
<dbReference type="Proteomes" id="UP001362999">
    <property type="component" value="Unassembled WGS sequence"/>
</dbReference>
<proteinExistence type="predicted"/>
<comment type="caution">
    <text evidence="1">The sequence shown here is derived from an EMBL/GenBank/DDBJ whole genome shotgun (WGS) entry which is preliminary data.</text>
</comment>
<protein>
    <submittedName>
        <fullName evidence="1">Uncharacterized protein</fullName>
    </submittedName>
</protein>
<reference evidence="1 2" key="1">
    <citation type="journal article" date="2024" name="J Genomics">
        <title>Draft genome sequencing and assembly of Favolaschia claudopus CIRM-BRFM 2984 isolated from oak limbs.</title>
        <authorList>
            <person name="Navarro D."/>
            <person name="Drula E."/>
            <person name="Chaduli D."/>
            <person name="Cazenave R."/>
            <person name="Ahrendt S."/>
            <person name="Wang J."/>
            <person name="Lipzen A."/>
            <person name="Daum C."/>
            <person name="Barry K."/>
            <person name="Grigoriev I.V."/>
            <person name="Favel A."/>
            <person name="Rosso M.N."/>
            <person name="Martin F."/>
        </authorList>
    </citation>
    <scope>NUCLEOTIDE SEQUENCE [LARGE SCALE GENOMIC DNA]</scope>
    <source>
        <strain evidence="1 2">CIRM-BRFM 2984</strain>
    </source>
</reference>